<dbReference type="GO" id="GO:0003677">
    <property type="term" value="F:DNA binding"/>
    <property type="evidence" value="ECO:0007669"/>
    <property type="project" value="UniProtKB-KW"/>
</dbReference>
<keyword evidence="2" id="KW-0238">DNA-binding</keyword>
<sequence>MESTRKKSCNQCRLAKTRCSLDAPSCDRCVKRKLPCKYQEQIQRRHASPLAQDGMFHSWLLGTHSTDPIKHNDDPPMYHTSLDNRNSEPLDHQDGSLMNDIYRPNIDWSLDVSLFVTPEPSAANPDLARPDYVETSQTERESSTCWLEHSSLVDSGSNSGTQSVRRGAVAITADDGVDFLSELSSAMKQSSKYVLASFQALNNVPSQIPNIFERKKTSSVSEMMKDNFLWSKIVSYATDFDKTLLPPFVHRSCLMKDDTAQDFDYANLPEALANCKNIVPMKLQTLYKIKDISASPKGRETSQSGVTGLFTKAKEDMNVSRAQAEPCAHFEGISLPCGRSMWHAKTTSVWEDEYKKYLSLREGSAMPTIGNLRKVYGGADKDLDSDLVRDLSNWSKDADDLGSLLLMTAP</sequence>
<dbReference type="OrthoDB" id="3553893at2759"/>
<dbReference type="PROSITE" id="PS00463">
    <property type="entry name" value="ZN2_CY6_FUNGAL_1"/>
    <property type="match status" value="1"/>
</dbReference>
<proteinExistence type="predicted"/>
<feature type="compositionally biased region" description="Basic and acidic residues" evidence="5">
    <location>
        <begin position="67"/>
        <end position="76"/>
    </location>
</feature>
<dbReference type="SMART" id="SM00066">
    <property type="entry name" value="GAL4"/>
    <property type="match status" value="1"/>
</dbReference>
<dbReference type="InterPro" id="IPR050675">
    <property type="entry name" value="OAF3"/>
</dbReference>
<dbReference type="Gene3D" id="4.10.240.10">
    <property type="entry name" value="Zn(2)-C6 fungal-type DNA-binding domain"/>
    <property type="match status" value="1"/>
</dbReference>
<dbReference type="GO" id="GO:0008270">
    <property type="term" value="F:zinc ion binding"/>
    <property type="evidence" value="ECO:0007669"/>
    <property type="project" value="InterPro"/>
</dbReference>
<keyword evidence="1" id="KW-0805">Transcription regulation</keyword>
<evidence type="ECO:0000313" key="8">
    <source>
        <dbReference type="Proteomes" id="UP000184330"/>
    </source>
</evidence>
<dbReference type="PANTHER" id="PTHR31069:SF32">
    <property type="entry name" value="ARGININE METABOLISM REGULATION PROTEIN II"/>
    <property type="match status" value="1"/>
</dbReference>
<evidence type="ECO:0000313" key="7">
    <source>
        <dbReference type="EMBL" id="CZR55295.1"/>
    </source>
</evidence>
<dbReference type="EMBL" id="FJOG01000006">
    <property type="protein sequence ID" value="CZR55295.1"/>
    <property type="molecule type" value="Genomic_DNA"/>
</dbReference>
<gene>
    <name evidence="7" type="ORF">PAC_05182</name>
</gene>
<dbReference type="SUPFAM" id="SSF57701">
    <property type="entry name" value="Zn2/Cys6 DNA-binding domain"/>
    <property type="match status" value="1"/>
</dbReference>
<keyword evidence="8" id="KW-1185">Reference proteome</keyword>
<dbReference type="GO" id="GO:0000981">
    <property type="term" value="F:DNA-binding transcription factor activity, RNA polymerase II-specific"/>
    <property type="evidence" value="ECO:0007669"/>
    <property type="project" value="InterPro"/>
</dbReference>
<evidence type="ECO:0000256" key="1">
    <source>
        <dbReference type="ARBA" id="ARBA00023015"/>
    </source>
</evidence>
<dbReference type="AlphaFoldDB" id="A0A1L7WRC1"/>
<evidence type="ECO:0000256" key="5">
    <source>
        <dbReference type="SAM" id="MobiDB-lite"/>
    </source>
</evidence>
<protein>
    <recommendedName>
        <fullName evidence="6">Zn(2)-C6 fungal-type domain-containing protein</fullName>
    </recommendedName>
</protein>
<accession>A0A1L7WRC1</accession>
<evidence type="ECO:0000256" key="4">
    <source>
        <dbReference type="ARBA" id="ARBA00023242"/>
    </source>
</evidence>
<dbReference type="Proteomes" id="UP000184330">
    <property type="component" value="Unassembled WGS sequence"/>
</dbReference>
<dbReference type="Pfam" id="PF00172">
    <property type="entry name" value="Zn_clus"/>
    <property type="match status" value="1"/>
</dbReference>
<feature type="domain" description="Zn(2)-C6 fungal-type" evidence="6">
    <location>
        <begin position="8"/>
        <end position="38"/>
    </location>
</feature>
<dbReference type="CDD" id="cd00067">
    <property type="entry name" value="GAL4"/>
    <property type="match status" value="1"/>
</dbReference>
<reference evidence="7 8" key="1">
    <citation type="submission" date="2016-03" db="EMBL/GenBank/DDBJ databases">
        <authorList>
            <person name="Ploux O."/>
        </authorList>
    </citation>
    <scope>NUCLEOTIDE SEQUENCE [LARGE SCALE GENOMIC DNA]</scope>
    <source>
        <strain evidence="7 8">UAMH 11012</strain>
    </source>
</reference>
<dbReference type="PROSITE" id="PS50048">
    <property type="entry name" value="ZN2_CY6_FUNGAL_2"/>
    <property type="match status" value="1"/>
</dbReference>
<dbReference type="PANTHER" id="PTHR31069">
    <property type="entry name" value="OLEATE-ACTIVATED TRANSCRIPTION FACTOR 1-RELATED"/>
    <property type="match status" value="1"/>
</dbReference>
<feature type="region of interest" description="Disordered" evidence="5">
    <location>
        <begin position="67"/>
        <end position="88"/>
    </location>
</feature>
<organism evidence="7 8">
    <name type="scientific">Phialocephala subalpina</name>
    <dbReference type="NCBI Taxonomy" id="576137"/>
    <lineage>
        <taxon>Eukaryota</taxon>
        <taxon>Fungi</taxon>
        <taxon>Dikarya</taxon>
        <taxon>Ascomycota</taxon>
        <taxon>Pezizomycotina</taxon>
        <taxon>Leotiomycetes</taxon>
        <taxon>Helotiales</taxon>
        <taxon>Mollisiaceae</taxon>
        <taxon>Phialocephala</taxon>
        <taxon>Phialocephala fortinii species complex</taxon>
    </lineage>
</organism>
<keyword evidence="3" id="KW-0804">Transcription</keyword>
<evidence type="ECO:0000256" key="2">
    <source>
        <dbReference type="ARBA" id="ARBA00023125"/>
    </source>
</evidence>
<dbReference type="InterPro" id="IPR001138">
    <property type="entry name" value="Zn2Cys6_DnaBD"/>
</dbReference>
<name>A0A1L7WRC1_9HELO</name>
<evidence type="ECO:0000259" key="6">
    <source>
        <dbReference type="PROSITE" id="PS50048"/>
    </source>
</evidence>
<evidence type="ECO:0000256" key="3">
    <source>
        <dbReference type="ARBA" id="ARBA00023163"/>
    </source>
</evidence>
<keyword evidence="4" id="KW-0539">Nucleus</keyword>
<dbReference type="InterPro" id="IPR036864">
    <property type="entry name" value="Zn2-C6_fun-type_DNA-bd_sf"/>
</dbReference>